<evidence type="ECO:0000313" key="3">
    <source>
        <dbReference type="Proteomes" id="UP000255297"/>
    </source>
</evidence>
<protein>
    <recommendedName>
        <fullName evidence="4">Tfp pilus assembly protein PilX</fullName>
    </recommendedName>
</protein>
<evidence type="ECO:0008006" key="4">
    <source>
        <dbReference type="Google" id="ProtNLM"/>
    </source>
</evidence>
<dbReference type="AlphaFoldDB" id="A0A378LTJ7"/>
<dbReference type="Proteomes" id="UP000255297">
    <property type="component" value="Unassembled WGS sequence"/>
</dbReference>
<name>A0A378LTJ7_9GAMM</name>
<keyword evidence="1" id="KW-1133">Transmembrane helix</keyword>
<proteinExistence type="predicted"/>
<dbReference type="EMBL" id="UGPB01000001">
    <property type="protein sequence ID" value="STY29670.1"/>
    <property type="molecule type" value="Genomic_DNA"/>
</dbReference>
<accession>A0A378LTJ7</accession>
<dbReference type="STRING" id="1122170.GCA_000701265_00618"/>
<keyword evidence="3" id="KW-1185">Reference proteome</keyword>
<reference evidence="2 3" key="1">
    <citation type="submission" date="2018-06" db="EMBL/GenBank/DDBJ databases">
        <authorList>
            <consortium name="Pathogen Informatics"/>
            <person name="Doyle S."/>
        </authorList>
    </citation>
    <scope>NUCLEOTIDE SEQUENCE [LARGE SCALE GENOMIC DNA]</scope>
    <source>
        <strain evidence="2 3">NCTC11532</strain>
    </source>
</reference>
<evidence type="ECO:0000313" key="2">
    <source>
        <dbReference type="EMBL" id="STY29670.1"/>
    </source>
</evidence>
<keyword evidence="1" id="KW-0472">Membrane</keyword>
<feature type="transmembrane region" description="Helical" evidence="1">
    <location>
        <begin position="29"/>
        <end position="47"/>
    </location>
</feature>
<dbReference type="RefSeq" id="WP_242601850.1">
    <property type="nucleotide sequence ID" value="NZ_CAAAIS010000001.1"/>
</dbReference>
<organism evidence="2 3">
    <name type="scientific">Legionella wadsworthii</name>
    <dbReference type="NCBI Taxonomy" id="28088"/>
    <lineage>
        <taxon>Bacteria</taxon>
        <taxon>Pseudomonadati</taxon>
        <taxon>Pseudomonadota</taxon>
        <taxon>Gammaproteobacteria</taxon>
        <taxon>Legionellales</taxon>
        <taxon>Legionellaceae</taxon>
        <taxon>Legionella</taxon>
    </lineage>
</organism>
<gene>
    <name evidence="2" type="ORF">NCTC11532_01868</name>
</gene>
<evidence type="ECO:0000256" key="1">
    <source>
        <dbReference type="SAM" id="Phobius"/>
    </source>
</evidence>
<keyword evidence="1" id="KW-0812">Transmembrane</keyword>
<sequence length="199" mass="23209">MNQSFTKKCRREWLYPQPKFSNRRPRDTGFILLMTLLILAVISLLVLNSMHHVLLYYKAINKQEVFHDRFYQLEHIALQLVQQNKSLNPDCILHSDSANQVVQDLQNRKGCILVNGFSQYQYILEELGEFPCLVVHLRGKKLATRHQRVTVVSMGNHIPISVIQMRVIHSARAIPCLRKKEHSVPLGISSWRYISYLSM</sequence>